<reference evidence="2" key="1">
    <citation type="submission" date="2020-08" db="EMBL/GenBank/DDBJ databases">
        <title>Genome sequencing and assembly of the red palm weevil Rhynchophorus ferrugineus.</title>
        <authorList>
            <person name="Dias G.B."/>
            <person name="Bergman C.M."/>
            <person name="Manee M."/>
        </authorList>
    </citation>
    <scope>NUCLEOTIDE SEQUENCE</scope>
    <source>
        <strain evidence="2">AA-2017</strain>
        <tissue evidence="2">Whole larva</tissue>
    </source>
</reference>
<comment type="caution">
    <text evidence="2">The sequence shown here is derived from an EMBL/GenBank/DDBJ whole genome shotgun (WGS) entry which is preliminary data.</text>
</comment>
<keyword evidence="3" id="KW-1185">Reference proteome</keyword>
<dbReference type="Proteomes" id="UP000625711">
    <property type="component" value="Unassembled WGS sequence"/>
</dbReference>
<evidence type="ECO:0000256" key="1">
    <source>
        <dbReference type="SAM" id="MobiDB-lite"/>
    </source>
</evidence>
<organism evidence="2 3">
    <name type="scientific">Rhynchophorus ferrugineus</name>
    <name type="common">Red palm weevil</name>
    <name type="synonym">Curculio ferrugineus</name>
    <dbReference type="NCBI Taxonomy" id="354439"/>
    <lineage>
        <taxon>Eukaryota</taxon>
        <taxon>Metazoa</taxon>
        <taxon>Ecdysozoa</taxon>
        <taxon>Arthropoda</taxon>
        <taxon>Hexapoda</taxon>
        <taxon>Insecta</taxon>
        <taxon>Pterygota</taxon>
        <taxon>Neoptera</taxon>
        <taxon>Endopterygota</taxon>
        <taxon>Coleoptera</taxon>
        <taxon>Polyphaga</taxon>
        <taxon>Cucujiformia</taxon>
        <taxon>Curculionidae</taxon>
        <taxon>Dryophthorinae</taxon>
        <taxon>Rhynchophorus</taxon>
    </lineage>
</organism>
<feature type="compositionally biased region" description="Basic residues" evidence="1">
    <location>
        <begin position="84"/>
        <end position="106"/>
    </location>
</feature>
<proteinExistence type="predicted"/>
<evidence type="ECO:0000313" key="3">
    <source>
        <dbReference type="Proteomes" id="UP000625711"/>
    </source>
</evidence>
<feature type="region of interest" description="Disordered" evidence="1">
    <location>
        <begin position="1"/>
        <end position="23"/>
    </location>
</feature>
<feature type="compositionally biased region" description="Polar residues" evidence="1">
    <location>
        <begin position="1"/>
        <end position="13"/>
    </location>
</feature>
<protein>
    <submittedName>
        <fullName evidence="2">Uncharacterized protein</fullName>
    </submittedName>
</protein>
<gene>
    <name evidence="2" type="ORF">GWI33_005184</name>
</gene>
<feature type="region of interest" description="Disordered" evidence="1">
    <location>
        <begin position="66"/>
        <end position="106"/>
    </location>
</feature>
<dbReference type="EMBL" id="JAACXV010000260">
    <property type="protein sequence ID" value="KAF7281073.1"/>
    <property type="molecule type" value="Genomic_DNA"/>
</dbReference>
<name>A0A834IM11_RHYFE</name>
<dbReference type="AlphaFoldDB" id="A0A834IM11"/>
<accession>A0A834IM11</accession>
<evidence type="ECO:0000313" key="2">
    <source>
        <dbReference type="EMBL" id="KAF7281073.1"/>
    </source>
</evidence>
<sequence>MTLTSALALNDITSETEKKTPETNNVVVENEVSWPSRLTKEFKFKSVLDRKINSANPLSWYAGLDRHQRTTQKRQGPTLECRHGIRLRKGRVREAGRRRRRRENDD</sequence>